<name>A0AAN6I5G7_PICAN</name>
<organism evidence="1 2">
    <name type="scientific">Pichia angusta</name>
    <name type="common">Yeast</name>
    <name type="synonym">Hansenula polymorpha</name>
    <dbReference type="NCBI Taxonomy" id="870730"/>
    <lineage>
        <taxon>Eukaryota</taxon>
        <taxon>Fungi</taxon>
        <taxon>Dikarya</taxon>
        <taxon>Ascomycota</taxon>
        <taxon>Saccharomycotina</taxon>
        <taxon>Pichiomycetes</taxon>
        <taxon>Pichiales</taxon>
        <taxon>Pichiaceae</taxon>
        <taxon>Ogataea</taxon>
    </lineage>
</organism>
<protein>
    <submittedName>
        <fullName evidence="1">Uncharacterized protein</fullName>
    </submittedName>
</protein>
<reference evidence="1" key="1">
    <citation type="journal article" date="2021" name="G3 (Bethesda)">
        <title>Genomic diversity, chromosomal rearrangements, and interspecies hybridization in the ogataea polymorpha species complex.</title>
        <authorList>
            <person name="Hanson S.J."/>
            <person name="Cinneide E.O."/>
            <person name="Salzberg L.I."/>
            <person name="Wolfe K.H."/>
            <person name="McGowan J."/>
            <person name="Fitzpatrick D.A."/>
            <person name="Matlin K."/>
        </authorList>
    </citation>
    <scope>NUCLEOTIDE SEQUENCE</scope>
    <source>
        <strain evidence="1">61-244</strain>
    </source>
</reference>
<proteinExistence type="predicted"/>
<gene>
    <name evidence="1" type="ORF">KL928_004114</name>
</gene>
<dbReference type="AlphaFoldDB" id="A0AAN6I5G7"/>
<evidence type="ECO:0000313" key="2">
    <source>
        <dbReference type="Proteomes" id="UP001196530"/>
    </source>
</evidence>
<sequence length="229" mass="26004">MSSSSCYARYSGTFATPYEEPSKRTPPSMCDGPLTAMAELCTLKTAWRLLKVTPLLPSLPYDYTEQRAYRPRLKTLKFTAQPPEPPETHLSYAKIFYSSFYQKRTNSRILNSLALLRKIDPARHTELRLVEDHVQALEFGTPPPRNAAETAKQTARLINSLRLLNLENTLEKNYGRDTEPCLMVQDPDICNEIWTELNFLRTSLEPILDSLLCTSDIPSSASVESLYGH</sequence>
<dbReference type="GeneID" id="66128165"/>
<dbReference type="Proteomes" id="UP001196530">
    <property type="component" value="Unassembled WGS sequence"/>
</dbReference>
<dbReference type="EMBL" id="JAHLUX010000008">
    <property type="protein sequence ID" value="KAG7817379.1"/>
    <property type="molecule type" value="Genomic_DNA"/>
</dbReference>
<comment type="caution">
    <text evidence="1">The sequence shown here is derived from an EMBL/GenBank/DDBJ whole genome shotgun (WGS) entry which is preliminary data.</text>
</comment>
<accession>A0AAN6I5G7</accession>
<dbReference type="RefSeq" id="XP_043058808.1">
    <property type="nucleotide sequence ID" value="XM_043204777.1"/>
</dbReference>
<evidence type="ECO:0000313" key="1">
    <source>
        <dbReference type="EMBL" id="KAG7817379.1"/>
    </source>
</evidence>